<sequence length="138" mass="15516">MLWSSCHGSAIGKPHKFLEHLTFNSGWESSWCCIIRAWLLNSARYALKRLGRRIVYSQCQCRKSWAISSRVWKSPAARVRGALHLKLRMAVFPVLDHACTASELGPTNVADGSGVVVAAVRWLSHISMRARKARTLQE</sequence>
<dbReference type="EMBL" id="BJWL01000014">
    <property type="protein sequence ID" value="GFZ01125.1"/>
    <property type="molecule type" value="Genomic_DNA"/>
</dbReference>
<organism evidence="1 2">
    <name type="scientific">Actinidia rufa</name>
    <dbReference type="NCBI Taxonomy" id="165716"/>
    <lineage>
        <taxon>Eukaryota</taxon>
        <taxon>Viridiplantae</taxon>
        <taxon>Streptophyta</taxon>
        <taxon>Embryophyta</taxon>
        <taxon>Tracheophyta</taxon>
        <taxon>Spermatophyta</taxon>
        <taxon>Magnoliopsida</taxon>
        <taxon>eudicotyledons</taxon>
        <taxon>Gunneridae</taxon>
        <taxon>Pentapetalae</taxon>
        <taxon>asterids</taxon>
        <taxon>Ericales</taxon>
        <taxon>Actinidiaceae</taxon>
        <taxon>Actinidia</taxon>
    </lineage>
</organism>
<name>A0A7J0FQY4_9ERIC</name>
<dbReference type="Proteomes" id="UP000585474">
    <property type="component" value="Unassembled WGS sequence"/>
</dbReference>
<reference evidence="1 2" key="1">
    <citation type="submission" date="2019-07" db="EMBL/GenBank/DDBJ databases">
        <title>De Novo Assembly of kiwifruit Actinidia rufa.</title>
        <authorList>
            <person name="Sugita-Konishi S."/>
            <person name="Sato K."/>
            <person name="Mori E."/>
            <person name="Abe Y."/>
            <person name="Kisaki G."/>
            <person name="Hamano K."/>
            <person name="Suezawa K."/>
            <person name="Otani M."/>
            <person name="Fukuda T."/>
            <person name="Manabe T."/>
            <person name="Gomi K."/>
            <person name="Tabuchi M."/>
            <person name="Akimitsu K."/>
            <person name="Kataoka I."/>
        </authorList>
    </citation>
    <scope>NUCLEOTIDE SEQUENCE [LARGE SCALE GENOMIC DNA]</scope>
    <source>
        <strain evidence="2">cv. Fuchu</strain>
    </source>
</reference>
<gene>
    <name evidence="1" type="ORF">Acr_14g0007600</name>
</gene>
<accession>A0A7J0FQY4</accession>
<evidence type="ECO:0000313" key="1">
    <source>
        <dbReference type="EMBL" id="GFZ01125.1"/>
    </source>
</evidence>
<proteinExistence type="predicted"/>
<evidence type="ECO:0000313" key="2">
    <source>
        <dbReference type="Proteomes" id="UP000585474"/>
    </source>
</evidence>
<comment type="caution">
    <text evidence="1">The sequence shown here is derived from an EMBL/GenBank/DDBJ whole genome shotgun (WGS) entry which is preliminary data.</text>
</comment>
<keyword evidence="2" id="KW-1185">Reference proteome</keyword>
<dbReference type="AlphaFoldDB" id="A0A7J0FQY4"/>
<protein>
    <submittedName>
        <fullName evidence="1">Uncharacterized protein</fullName>
    </submittedName>
</protein>